<dbReference type="AlphaFoldDB" id="A0A0K9PG41"/>
<keyword evidence="2" id="KW-1185">Reference proteome</keyword>
<proteinExistence type="predicted"/>
<dbReference type="Proteomes" id="UP000036987">
    <property type="component" value="Unassembled WGS sequence"/>
</dbReference>
<name>A0A0K9PG41_ZOSMR</name>
<reference evidence="2" key="1">
    <citation type="journal article" date="2016" name="Nature">
        <title>The genome of the seagrass Zostera marina reveals angiosperm adaptation to the sea.</title>
        <authorList>
            <person name="Olsen J.L."/>
            <person name="Rouze P."/>
            <person name="Verhelst B."/>
            <person name="Lin Y.-C."/>
            <person name="Bayer T."/>
            <person name="Collen J."/>
            <person name="Dattolo E."/>
            <person name="De Paoli E."/>
            <person name="Dittami S."/>
            <person name="Maumus F."/>
            <person name="Michel G."/>
            <person name="Kersting A."/>
            <person name="Lauritano C."/>
            <person name="Lohaus R."/>
            <person name="Toepel M."/>
            <person name="Tonon T."/>
            <person name="Vanneste K."/>
            <person name="Amirebrahimi M."/>
            <person name="Brakel J."/>
            <person name="Bostroem C."/>
            <person name="Chovatia M."/>
            <person name="Grimwood J."/>
            <person name="Jenkins J.W."/>
            <person name="Jueterbock A."/>
            <person name="Mraz A."/>
            <person name="Stam W.T."/>
            <person name="Tice H."/>
            <person name="Bornberg-Bauer E."/>
            <person name="Green P.J."/>
            <person name="Pearson G.A."/>
            <person name="Procaccini G."/>
            <person name="Duarte C.M."/>
            <person name="Schmutz J."/>
            <person name="Reusch T.B.H."/>
            <person name="Van de Peer Y."/>
        </authorList>
    </citation>
    <scope>NUCLEOTIDE SEQUENCE [LARGE SCALE GENOMIC DNA]</scope>
    <source>
        <strain evidence="2">cv. Finnish</strain>
    </source>
</reference>
<evidence type="ECO:0000313" key="2">
    <source>
        <dbReference type="Proteomes" id="UP000036987"/>
    </source>
</evidence>
<sequence length="133" mass="15782">MLNIHVIIELHRKSKILPGISKRKRKVVLRKVVLKKKLKCRAEIEAEEASDQEVGTNTIRRKLNLKKCFNFYYELCLNFFDVAESETDEEYDQEIEMDLMIDDDIPEDMPLSRYLPKKDLKRKANEIPKAEKK</sequence>
<evidence type="ECO:0000313" key="1">
    <source>
        <dbReference type="EMBL" id="KMZ67197.1"/>
    </source>
</evidence>
<protein>
    <submittedName>
        <fullName evidence="1">Uncharacterized protein</fullName>
    </submittedName>
</protein>
<dbReference type="EMBL" id="LFYR01000923">
    <property type="protein sequence ID" value="KMZ67197.1"/>
    <property type="molecule type" value="Genomic_DNA"/>
</dbReference>
<gene>
    <name evidence="1" type="ORF">ZOSMA_273G00150</name>
</gene>
<organism evidence="1 2">
    <name type="scientific">Zostera marina</name>
    <name type="common">Eelgrass</name>
    <dbReference type="NCBI Taxonomy" id="29655"/>
    <lineage>
        <taxon>Eukaryota</taxon>
        <taxon>Viridiplantae</taxon>
        <taxon>Streptophyta</taxon>
        <taxon>Embryophyta</taxon>
        <taxon>Tracheophyta</taxon>
        <taxon>Spermatophyta</taxon>
        <taxon>Magnoliopsida</taxon>
        <taxon>Liliopsida</taxon>
        <taxon>Zosteraceae</taxon>
        <taxon>Zostera</taxon>
    </lineage>
</organism>
<accession>A0A0K9PG41</accession>
<comment type="caution">
    <text evidence="1">The sequence shown here is derived from an EMBL/GenBank/DDBJ whole genome shotgun (WGS) entry which is preliminary data.</text>
</comment>